<gene>
    <name evidence="1" type="ORF">BSF38_01008</name>
</gene>
<reference evidence="2" key="1">
    <citation type="submission" date="2016-12" db="EMBL/GenBank/DDBJ databases">
        <title>Comparative genomics of four Isosphaeraceae planctomycetes: a common pool of plasmids and glycoside hydrolase genes.</title>
        <authorList>
            <person name="Ivanova A."/>
        </authorList>
    </citation>
    <scope>NUCLEOTIDE SEQUENCE [LARGE SCALE GENOMIC DNA]</scope>
    <source>
        <strain evidence="2">PX4</strain>
    </source>
</reference>
<evidence type="ECO:0000313" key="2">
    <source>
        <dbReference type="Proteomes" id="UP000186309"/>
    </source>
</evidence>
<protein>
    <submittedName>
        <fullName evidence="1">Uncharacterized protein</fullName>
    </submittedName>
</protein>
<keyword evidence="2" id="KW-1185">Reference proteome</keyword>
<sequence>MTQLTAPPEAVDGAQLSKLSVSIRGKLQFMDYLVRAAVADVERFQDEPDPGTRIFIKQLVEMHTANLRQESQNLRAIADLCNMLDAMVQTPQEQPYSSGDPS</sequence>
<dbReference type="OrthoDB" id="280147at2"/>
<accession>A0A1U7CKX8</accession>
<organism evidence="1 2">
    <name type="scientific">Paludisphaera borealis</name>
    <dbReference type="NCBI Taxonomy" id="1387353"/>
    <lineage>
        <taxon>Bacteria</taxon>
        <taxon>Pseudomonadati</taxon>
        <taxon>Planctomycetota</taxon>
        <taxon>Planctomycetia</taxon>
        <taxon>Isosphaerales</taxon>
        <taxon>Isosphaeraceae</taxon>
        <taxon>Paludisphaera</taxon>
    </lineage>
</organism>
<name>A0A1U7CKX8_9BACT</name>
<dbReference type="EMBL" id="CP019082">
    <property type="protein sequence ID" value="APW59581.1"/>
    <property type="molecule type" value="Genomic_DNA"/>
</dbReference>
<evidence type="ECO:0000313" key="1">
    <source>
        <dbReference type="EMBL" id="APW59581.1"/>
    </source>
</evidence>
<dbReference type="KEGG" id="pbor:BSF38_01008"/>
<dbReference type="RefSeq" id="WP_145951972.1">
    <property type="nucleotide sequence ID" value="NZ_CP019082.1"/>
</dbReference>
<proteinExistence type="predicted"/>
<dbReference type="Proteomes" id="UP000186309">
    <property type="component" value="Chromosome"/>
</dbReference>
<dbReference type="AlphaFoldDB" id="A0A1U7CKX8"/>